<organism evidence="1 2">
    <name type="scientific">Trichinella pseudospiralis</name>
    <name type="common">Parasitic roundworm</name>
    <dbReference type="NCBI Taxonomy" id="6337"/>
    <lineage>
        <taxon>Eukaryota</taxon>
        <taxon>Metazoa</taxon>
        <taxon>Ecdysozoa</taxon>
        <taxon>Nematoda</taxon>
        <taxon>Enoplea</taxon>
        <taxon>Dorylaimia</taxon>
        <taxon>Trichinellida</taxon>
        <taxon>Trichinellidae</taxon>
        <taxon>Trichinella</taxon>
    </lineage>
</organism>
<evidence type="ECO:0000313" key="1">
    <source>
        <dbReference type="EMBL" id="KRZ31051.1"/>
    </source>
</evidence>
<proteinExistence type="predicted"/>
<name>A0A0V1J7U8_TRIPS</name>
<comment type="caution">
    <text evidence="1">The sequence shown here is derived from an EMBL/GenBank/DDBJ whole genome shotgun (WGS) entry which is preliminary data.</text>
</comment>
<dbReference type="EMBL" id="JYDV01000123">
    <property type="protein sequence ID" value="KRZ31051.1"/>
    <property type="molecule type" value="Genomic_DNA"/>
</dbReference>
<gene>
    <name evidence="1" type="ORF">T4C_2322</name>
</gene>
<reference evidence="1 2" key="1">
    <citation type="submission" date="2015-01" db="EMBL/GenBank/DDBJ databases">
        <title>Evolution of Trichinella species and genotypes.</title>
        <authorList>
            <person name="Korhonen P.K."/>
            <person name="Edoardo P."/>
            <person name="Giuseppe L.R."/>
            <person name="Gasser R.B."/>
        </authorList>
    </citation>
    <scope>NUCLEOTIDE SEQUENCE [LARGE SCALE GENOMIC DNA]</scope>
    <source>
        <strain evidence="1">ISS176</strain>
    </source>
</reference>
<protein>
    <submittedName>
        <fullName evidence="1">Uncharacterized protein</fullName>
    </submittedName>
</protein>
<evidence type="ECO:0000313" key="2">
    <source>
        <dbReference type="Proteomes" id="UP000054826"/>
    </source>
</evidence>
<dbReference type="Proteomes" id="UP000054826">
    <property type="component" value="Unassembled WGS sequence"/>
</dbReference>
<sequence length="67" mass="7685">MHKVKVKASEIAVLSQRPCSTDHSFLFADLCNDVMQQWSKFCNRMCILKKIIPRATALIFSKNEIIS</sequence>
<accession>A0A0V1J7U8</accession>
<dbReference type="AlphaFoldDB" id="A0A0V1J7U8"/>